<dbReference type="Proteomes" id="UP000730481">
    <property type="component" value="Unassembled WGS sequence"/>
</dbReference>
<comment type="caution">
    <text evidence="9">The sequence shown here is derived from an EMBL/GenBank/DDBJ whole genome shotgun (WGS) entry which is preliminary data.</text>
</comment>
<accession>A0A9P5DYH5</accession>
<feature type="domain" description="Major facilitator superfamily (MFS) profile" evidence="8">
    <location>
        <begin position="1"/>
        <end position="425"/>
    </location>
</feature>
<dbReference type="Gene3D" id="1.20.1720.10">
    <property type="entry name" value="Multidrug resistance protein D"/>
    <property type="match status" value="1"/>
</dbReference>
<dbReference type="FunFam" id="1.20.1250.20:FF:000172">
    <property type="entry name" value="MFS multidrug resistance transporter"/>
    <property type="match status" value="1"/>
</dbReference>
<dbReference type="InterPro" id="IPR020846">
    <property type="entry name" value="MFS_dom"/>
</dbReference>
<keyword evidence="6" id="KW-0325">Glycoprotein</keyword>
<dbReference type="FunFam" id="1.20.1720.10:FF:000009">
    <property type="entry name" value="MFS multidrug transporter"/>
    <property type="match status" value="1"/>
</dbReference>
<dbReference type="GO" id="GO:0140115">
    <property type="term" value="P:export across plasma membrane"/>
    <property type="evidence" value="ECO:0007669"/>
    <property type="project" value="UniProtKB-ARBA"/>
</dbReference>
<gene>
    <name evidence="9" type="ORF">FBEOM_7068</name>
</gene>
<organism evidence="9 10">
    <name type="scientific">Fusarium beomiforme</name>
    <dbReference type="NCBI Taxonomy" id="44412"/>
    <lineage>
        <taxon>Eukaryota</taxon>
        <taxon>Fungi</taxon>
        <taxon>Dikarya</taxon>
        <taxon>Ascomycota</taxon>
        <taxon>Pezizomycotina</taxon>
        <taxon>Sordariomycetes</taxon>
        <taxon>Hypocreomycetidae</taxon>
        <taxon>Hypocreales</taxon>
        <taxon>Nectriaceae</taxon>
        <taxon>Fusarium</taxon>
        <taxon>Fusarium burgessii species complex</taxon>
    </lineage>
</organism>
<evidence type="ECO:0000256" key="7">
    <source>
        <dbReference type="SAM" id="Phobius"/>
    </source>
</evidence>
<dbReference type="EMBL" id="PVQB02000306">
    <property type="protein sequence ID" value="KAF4339028.1"/>
    <property type="molecule type" value="Genomic_DNA"/>
</dbReference>
<evidence type="ECO:0000313" key="9">
    <source>
        <dbReference type="EMBL" id="KAF4339028.1"/>
    </source>
</evidence>
<dbReference type="InterPro" id="IPR036259">
    <property type="entry name" value="MFS_trans_sf"/>
</dbReference>
<sequence length="463" mass="49458">MATSMYYPALPTIASDLGVTITEVNLSVTTFMILQGIAPTFVGSFSDSSGRRLAYIACFLTFLIANVVLAVQNTYAGLLALRCLQSAGAGGFIPLASGVIADIVEPAERGSYMAWATVAPVLGPALAPVLGGVLTRYLGWHSIFWFLAIACLVLGILFLFLFPETNRKIVGNGSRLPPRVSQPLYIFFQRRGKQQRVDVIERKPMCFPNPLSILKVALDKEGAVVLAGNGLINLLIAGVNTGLPQLMTSLYSLSQVQTSLCFLSFGIGSAVCTVITGRLMDRAYRNTAAKHNIPLKSARRDPNMPVEHARLQVTWPHIAAAVASLIGYGWTLNKPTHLAGPMVFLFMIGYATTAVAQALNALLVDLFPQDAATASAANNLIRCGLGAAITAAIQPLTNAVHPGWTYTICAALLLLIVPFFIALTRFGPGWRARRNKPDNTTKGEEQGVVQLTGNIGAKAAESS</sequence>
<dbReference type="PANTHER" id="PTHR23502:SF51">
    <property type="entry name" value="QUINIDINE RESISTANCE PROTEIN 1-RELATED"/>
    <property type="match status" value="1"/>
</dbReference>
<feature type="transmembrane region" description="Helical" evidence="7">
    <location>
        <begin position="379"/>
        <end position="397"/>
    </location>
</feature>
<evidence type="ECO:0000256" key="3">
    <source>
        <dbReference type="ARBA" id="ARBA00022692"/>
    </source>
</evidence>
<keyword evidence="5 7" id="KW-0472">Membrane</keyword>
<dbReference type="Gene3D" id="1.20.1250.20">
    <property type="entry name" value="MFS general substrate transporter like domains"/>
    <property type="match status" value="1"/>
</dbReference>
<evidence type="ECO:0000259" key="8">
    <source>
        <dbReference type="PROSITE" id="PS50850"/>
    </source>
</evidence>
<dbReference type="GO" id="GO:0015137">
    <property type="term" value="F:citrate transmembrane transporter activity"/>
    <property type="evidence" value="ECO:0007669"/>
    <property type="project" value="UniProtKB-ARBA"/>
</dbReference>
<evidence type="ECO:0000256" key="5">
    <source>
        <dbReference type="ARBA" id="ARBA00023136"/>
    </source>
</evidence>
<reference evidence="9" key="2">
    <citation type="submission" date="2020-02" db="EMBL/GenBank/DDBJ databases">
        <title>Identification and distribution of gene clusters putatively required for synthesis of sphingolipid metabolism inhibitors in phylogenetically diverse species of the filamentous fungus Fusarium.</title>
        <authorList>
            <person name="Kim H.-S."/>
            <person name="Busman M."/>
            <person name="Brown D.W."/>
            <person name="Divon H."/>
            <person name="Uhlig S."/>
            <person name="Proctor R.H."/>
        </authorList>
    </citation>
    <scope>NUCLEOTIDE SEQUENCE</scope>
    <source>
        <strain evidence="9">NRRL 25174</strain>
    </source>
</reference>
<evidence type="ECO:0000256" key="1">
    <source>
        <dbReference type="ARBA" id="ARBA00004141"/>
    </source>
</evidence>
<dbReference type="Pfam" id="PF07690">
    <property type="entry name" value="MFS_1"/>
    <property type="match status" value="1"/>
</dbReference>
<feature type="transmembrane region" description="Helical" evidence="7">
    <location>
        <begin position="343"/>
        <end position="367"/>
    </location>
</feature>
<dbReference type="SUPFAM" id="SSF103473">
    <property type="entry name" value="MFS general substrate transporter"/>
    <property type="match status" value="1"/>
</dbReference>
<keyword evidence="2" id="KW-0813">Transport</keyword>
<feature type="transmembrane region" description="Helical" evidence="7">
    <location>
        <begin position="78"/>
        <end position="100"/>
    </location>
</feature>
<feature type="transmembrane region" description="Helical" evidence="7">
    <location>
        <begin position="53"/>
        <end position="72"/>
    </location>
</feature>
<dbReference type="InterPro" id="IPR011701">
    <property type="entry name" value="MFS"/>
</dbReference>
<keyword evidence="4 7" id="KW-1133">Transmembrane helix</keyword>
<feature type="transmembrane region" description="Helical" evidence="7">
    <location>
        <begin position="255"/>
        <end position="275"/>
    </location>
</feature>
<dbReference type="AlphaFoldDB" id="A0A9P5DYH5"/>
<feature type="transmembrane region" description="Helical" evidence="7">
    <location>
        <begin position="143"/>
        <end position="162"/>
    </location>
</feature>
<name>A0A9P5DYH5_9HYPO</name>
<dbReference type="PANTHER" id="PTHR23502">
    <property type="entry name" value="MAJOR FACILITATOR SUPERFAMILY"/>
    <property type="match status" value="1"/>
</dbReference>
<reference evidence="9" key="1">
    <citation type="journal article" date="2017" name="Mycologia">
        <title>Fusarium algeriense, sp. nov., a novel toxigenic crown rot pathogen of durum wheat from Algeria is nested in the Fusarium burgessii species complex.</title>
        <authorList>
            <person name="Laraba I."/>
            <person name="Keddad A."/>
            <person name="Boureghda H."/>
            <person name="Abdallah N."/>
            <person name="Vaughan M.M."/>
            <person name="Proctor R.H."/>
            <person name="Busman M."/>
            <person name="O'Donnell K."/>
        </authorList>
    </citation>
    <scope>NUCLEOTIDE SEQUENCE</scope>
    <source>
        <strain evidence="9">NRRL 25174</strain>
    </source>
</reference>
<feature type="transmembrane region" description="Helical" evidence="7">
    <location>
        <begin position="26"/>
        <end position="46"/>
    </location>
</feature>
<evidence type="ECO:0000256" key="6">
    <source>
        <dbReference type="ARBA" id="ARBA00023180"/>
    </source>
</evidence>
<dbReference type="GO" id="GO:0005886">
    <property type="term" value="C:plasma membrane"/>
    <property type="evidence" value="ECO:0007669"/>
    <property type="project" value="UniProtKB-ARBA"/>
</dbReference>
<feature type="transmembrane region" description="Helical" evidence="7">
    <location>
        <begin position="403"/>
        <end position="426"/>
    </location>
</feature>
<feature type="transmembrane region" description="Helical" evidence="7">
    <location>
        <begin position="112"/>
        <end position="131"/>
    </location>
</feature>
<keyword evidence="10" id="KW-1185">Reference proteome</keyword>
<feature type="transmembrane region" description="Helical" evidence="7">
    <location>
        <begin position="313"/>
        <end position="331"/>
    </location>
</feature>
<dbReference type="OrthoDB" id="440553at2759"/>
<evidence type="ECO:0000313" key="10">
    <source>
        <dbReference type="Proteomes" id="UP000730481"/>
    </source>
</evidence>
<proteinExistence type="predicted"/>
<dbReference type="PROSITE" id="PS50850">
    <property type="entry name" value="MFS"/>
    <property type="match status" value="1"/>
</dbReference>
<protein>
    <submittedName>
        <fullName evidence="9">Quinidine resistance 1</fullName>
    </submittedName>
</protein>
<evidence type="ECO:0000256" key="4">
    <source>
        <dbReference type="ARBA" id="ARBA00022989"/>
    </source>
</evidence>
<evidence type="ECO:0000256" key="2">
    <source>
        <dbReference type="ARBA" id="ARBA00022448"/>
    </source>
</evidence>
<comment type="subcellular location">
    <subcellularLocation>
        <location evidence="1">Membrane</location>
        <topology evidence="1">Multi-pass membrane protein</topology>
    </subcellularLocation>
</comment>
<keyword evidence="3 7" id="KW-0812">Transmembrane</keyword>
<feature type="transmembrane region" description="Helical" evidence="7">
    <location>
        <begin position="223"/>
        <end position="243"/>
    </location>
</feature>